<organism evidence="1 2">
    <name type="scientific">Trachymyrmex cornetzi</name>
    <dbReference type="NCBI Taxonomy" id="471704"/>
    <lineage>
        <taxon>Eukaryota</taxon>
        <taxon>Metazoa</taxon>
        <taxon>Ecdysozoa</taxon>
        <taxon>Arthropoda</taxon>
        <taxon>Hexapoda</taxon>
        <taxon>Insecta</taxon>
        <taxon>Pterygota</taxon>
        <taxon>Neoptera</taxon>
        <taxon>Endopterygota</taxon>
        <taxon>Hymenoptera</taxon>
        <taxon>Apocrita</taxon>
        <taxon>Aculeata</taxon>
        <taxon>Formicoidea</taxon>
        <taxon>Formicidae</taxon>
        <taxon>Myrmicinae</taxon>
        <taxon>Trachymyrmex</taxon>
    </lineage>
</organism>
<reference evidence="1 2" key="1">
    <citation type="submission" date="2015-09" db="EMBL/GenBank/DDBJ databases">
        <title>Trachymyrmex cornetzi WGS genome.</title>
        <authorList>
            <person name="Nygaard S."/>
            <person name="Hu H."/>
            <person name="Boomsma J."/>
            <person name="Zhang G."/>
        </authorList>
    </citation>
    <scope>NUCLEOTIDE SEQUENCE [LARGE SCALE GENOMIC DNA]</scope>
    <source>
        <strain evidence="1">Tcor2-1</strain>
        <tissue evidence="1">Whole body</tissue>
    </source>
</reference>
<evidence type="ECO:0000313" key="2">
    <source>
        <dbReference type="Proteomes" id="UP000078492"/>
    </source>
</evidence>
<protein>
    <submittedName>
        <fullName evidence="1">Uncharacterized protein</fullName>
    </submittedName>
</protein>
<accession>A0A151JC03</accession>
<feature type="non-terminal residue" evidence="1">
    <location>
        <position position="1"/>
    </location>
</feature>
<dbReference type="AlphaFoldDB" id="A0A151JC03"/>
<dbReference type="Proteomes" id="UP000078492">
    <property type="component" value="Unassembled WGS sequence"/>
</dbReference>
<evidence type="ECO:0000313" key="1">
    <source>
        <dbReference type="EMBL" id="KYN22647.1"/>
    </source>
</evidence>
<name>A0A151JC03_9HYME</name>
<keyword evidence="2" id="KW-1185">Reference proteome</keyword>
<proteinExistence type="predicted"/>
<sequence>LRCASHTLQLAIADVLKNKEVIDTNNRRCLTLAPKIWNKLKSIVDGLILAHIATKKLQEQHLT</sequence>
<gene>
    <name evidence="1" type="ORF">ALC57_04948</name>
</gene>
<dbReference type="EMBL" id="KQ979092">
    <property type="protein sequence ID" value="KYN22647.1"/>
    <property type="molecule type" value="Genomic_DNA"/>
</dbReference>